<evidence type="ECO:0000313" key="1">
    <source>
        <dbReference type="EMBL" id="QHU26766.1"/>
    </source>
</evidence>
<proteinExistence type="predicted"/>
<organism evidence="1">
    <name type="scientific">viral metagenome</name>
    <dbReference type="NCBI Taxonomy" id="1070528"/>
    <lineage>
        <taxon>unclassified sequences</taxon>
        <taxon>metagenomes</taxon>
        <taxon>organismal metagenomes</taxon>
    </lineage>
</organism>
<reference evidence="1" key="1">
    <citation type="journal article" date="2020" name="Nature">
        <title>Giant virus diversity and host interactions through global metagenomics.</title>
        <authorList>
            <person name="Schulz F."/>
            <person name="Roux S."/>
            <person name="Paez-Espino D."/>
            <person name="Jungbluth S."/>
            <person name="Walsh D.A."/>
            <person name="Denef V.J."/>
            <person name="McMahon K.D."/>
            <person name="Konstantinidis K.T."/>
            <person name="Eloe-Fadrosh E.A."/>
            <person name="Kyrpides N.C."/>
            <person name="Woyke T."/>
        </authorList>
    </citation>
    <scope>NUCLEOTIDE SEQUENCE</scope>
    <source>
        <strain evidence="1">GVMAG-M-3300027759-42</strain>
    </source>
</reference>
<accession>A0A6C0L745</accession>
<name>A0A6C0L745_9ZZZZ</name>
<dbReference type="EMBL" id="MN740444">
    <property type="protein sequence ID" value="QHU26766.1"/>
    <property type="molecule type" value="Genomic_DNA"/>
</dbReference>
<sequence>MPTMFDITKACELQNQQNSCAHVNYNKVVTSGNDPSITKAMRYSQYVRNSKPRTVYSSDAAARLAQQGITFKAFFSPILVSLQFTNLKEFNMPREKVFSRSNIR</sequence>
<protein>
    <submittedName>
        <fullName evidence="1">Uncharacterized protein</fullName>
    </submittedName>
</protein>
<dbReference type="AlphaFoldDB" id="A0A6C0L745"/>